<dbReference type="InterPro" id="IPR001680">
    <property type="entry name" value="WD40_rpt"/>
</dbReference>
<name>A0A7L2G2K8_NYCGR</name>
<dbReference type="InterPro" id="IPR056527">
    <property type="entry name" value="WD40_RFWD3"/>
</dbReference>
<dbReference type="AlphaFoldDB" id="A0A7L2G2K8"/>
<evidence type="ECO:0000256" key="13">
    <source>
        <dbReference type="ARBA" id="ARBA00022786"/>
    </source>
</evidence>
<dbReference type="GO" id="GO:0036297">
    <property type="term" value="P:interstrand cross-link repair"/>
    <property type="evidence" value="ECO:0007669"/>
    <property type="project" value="InterPro"/>
</dbReference>
<keyword evidence="21" id="KW-0436">Ligase</keyword>
<sequence>MAQEEMEVDLQPVAGYSVENLRTLPTEPSAHSAPSSRASVLGEGGGSVAVLPADDAVVTPNAGTTREAAAEPDPHLSPPSALNGLQRLQGALDPYRPLPGPQVTQRPQVRRARRQRRIGGSQRTVSARTALDSYFQLSRTQEPATGAVPRVEPSHIARDRQEHSSDETIEVSDSDSSTSAEEEEVAEAAAPLLPSAQETPPAAGSGVSNQVQAEPPRALSQASVEHGSHEDEESKVQQKQRTPPKKLEPSVRVALLDEEEGDTCTICFEQWTNAGDHRLSALRCGHLFGYTCIEKWLKGQAGKCPQCNKKAKRSDIVILYARTLKALDTSEQERMKSSLEKEQVLRRQAELESAQSRLQLQVLTDECSKLHKQVQELKALVAQHNVSASQQPGSSRTCLPGSLPSSQSQRKYHLEKVFVVSQTGNCRVMAYCDSLSCLVVSQPSPQSTFIPGCGVKMMSVANLRSSQYIPIHSKQIRGLAFGNRADGLLLSAALDNTLKLTSLATNTVVQTYNTGRPVWSCCWCLDDTNYIYAGLVNGSIMIYDLRDTNSHVQELVPQKSRCPMVSLSYLPRMASASLPYGGILAGSLEGACFWEQKAGNSYRPHHLPLEPAGCIDIQTEINTRHCLATYRPSKNNPCVRCVMMELTCSPLTEASEDVVCSSNPVQTFSAGPTCKLLTKNAIFQSPEEDGSVFVCAGDESTNSALLWDAGSGSLLQKLQADLPVLDICPLEVNQTHLLATLTEKTVKIYKWQ</sequence>
<feature type="non-terminal residue" evidence="21">
    <location>
        <position position="1"/>
    </location>
</feature>
<dbReference type="CDD" id="cd16450">
    <property type="entry name" value="mRING-C3HGC3_RFWD3"/>
    <property type="match status" value="1"/>
</dbReference>
<feature type="non-terminal residue" evidence="21">
    <location>
        <position position="752"/>
    </location>
</feature>
<evidence type="ECO:0000256" key="11">
    <source>
        <dbReference type="ARBA" id="ARBA00022763"/>
    </source>
</evidence>
<keyword evidence="13" id="KW-0833">Ubl conjugation pathway</keyword>
<dbReference type="GO" id="GO:0008270">
    <property type="term" value="F:zinc ion binding"/>
    <property type="evidence" value="ECO:0007669"/>
    <property type="project" value="UniProtKB-KW"/>
</dbReference>
<evidence type="ECO:0000256" key="3">
    <source>
        <dbReference type="ARBA" id="ARBA00004496"/>
    </source>
</evidence>
<feature type="compositionally biased region" description="Basic and acidic residues" evidence="19">
    <location>
        <begin position="226"/>
        <end position="236"/>
    </location>
</feature>
<evidence type="ECO:0000256" key="6">
    <source>
        <dbReference type="ARBA" id="ARBA00022490"/>
    </source>
</evidence>
<evidence type="ECO:0000256" key="14">
    <source>
        <dbReference type="ARBA" id="ARBA00022833"/>
    </source>
</evidence>
<dbReference type="Pfam" id="PF13639">
    <property type="entry name" value="zf-RING_2"/>
    <property type="match status" value="1"/>
</dbReference>
<evidence type="ECO:0000256" key="16">
    <source>
        <dbReference type="ARBA" id="ARBA00023242"/>
    </source>
</evidence>
<evidence type="ECO:0000256" key="9">
    <source>
        <dbReference type="ARBA" id="ARBA00022723"/>
    </source>
</evidence>
<keyword evidence="14" id="KW-0862">Zinc</keyword>
<dbReference type="GO" id="GO:0016874">
    <property type="term" value="F:ligase activity"/>
    <property type="evidence" value="ECO:0007669"/>
    <property type="project" value="UniProtKB-KW"/>
</dbReference>
<keyword evidence="15" id="KW-0234">DNA repair</keyword>
<dbReference type="SUPFAM" id="SSF57850">
    <property type="entry name" value="RING/U-box"/>
    <property type="match status" value="1"/>
</dbReference>
<dbReference type="SMART" id="SM00184">
    <property type="entry name" value="RING"/>
    <property type="match status" value="1"/>
</dbReference>
<keyword evidence="12 17" id="KW-0863">Zinc-finger</keyword>
<evidence type="ECO:0000256" key="7">
    <source>
        <dbReference type="ARBA" id="ARBA00022574"/>
    </source>
</evidence>
<comment type="subcellular location">
    <subcellularLocation>
        <location evidence="3">Cytoplasm</location>
    </subcellularLocation>
    <subcellularLocation>
        <location evidence="2">Nucleus</location>
        <location evidence="2">PML body</location>
    </subcellularLocation>
</comment>
<dbReference type="InterPro" id="IPR013083">
    <property type="entry name" value="Znf_RING/FYVE/PHD"/>
</dbReference>
<dbReference type="PANTHER" id="PTHR16047:SF7">
    <property type="entry name" value="E3 UBIQUITIN-PROTEIN LIGASE RFWD3"/>
    <property type="match status" value="1"/>
</dbReference>
<comment type="pathway">
    <text evidence="4">Protein modification; protein ubiquitination.</text>
</comment>
<evidence type="ECO:0000256" key="18">
    <source>
        <dbReference type="SAM" id="Coils"/>
    </source>
</evidence>
<dbReference type="Gene3D" id="2.130.10.10">
    <property type="entry name" value="YVTN repeat-like/Quinoprotein amine dehydrogenase"/>
    <property type="match status" value="1"/>
</dbReference>
<protein>
    <recommendedName>
        <fullName evidence="5">RING-type E3 ubiquitin transferase</fullName>
        <ecNumber evidence="5">2.3.2.27</ecNumber>
    </recommendedName>
</protein>
<accession>A0A7L2G2K8</accession>
<dbReference type="Proteomes" id="UP000567826">
    <property type="component" value="Unassembled WGS sequence"/>
</dbReference>
<reference evidence="21 22" key="1">
    <citation type="submission" date="2019-09" db="EMBL/GenBank/DDBJ databases">
        <title>Bird 10,000 Genomes (B10K) Project - Family phase.</title>
        <authorList>
            <person name="Zhang G."/>
        </authorList>
    </citation>
    <scope>NUCLEOTIDE SEQUENCE [LARGE SCALE GENOMIC DNA]</scope>
    <source>
        <strain evidence="21">B10K-DU-001-56</strain>
        <tissue evidence="21">Muscle</tissue>
    </source>
</reference>
<evidence type="ECO:0000313" key="22">
    <source>
        <dbReference type="Proteomes" id="UP000567826"/>
    </source>
</evidence>
<organism evidence="21 22">
    <name type="scientific">Nyctibius grandis</name>
    <name type="common">Great potoo</name>
    <dbReference type="NCBI Taxonomy" id="48427"/>
    <lineage>
        <taxon>Eukaryota</taxon>
        <taxon>Metazoa</taxon>
        <taxon>Chordata</taxon>
        <taxon>Craniata</taxon>
        <taxon>Vertebrata</taxon>
        <taxon>Euteleostomi</taxon>
        <taxon>Archelosauria</taxon>
        <taxon>Archosauria</taxon>
        <taxon>Dinosauria</taxon>
        <taxon>Saurischia</taxon>
        <taxon>Theropoda</taxon>
        <taxon>Coelurosauria</taxon>
        <taxon>Aves</taxon>
        <taxon>Neognathae</taxon>
        <taxon>Neoaves</taxon>
        <taxon>Strisores</taxon>
        <taxon>Caprimulgiformes</taxon>
        <taxon>Nyctibiidae</taxon>
        <taxon>Nyctibius</taxon>
    </lineage>
</organism>
<feature type="coiled-coil region" evidence="18">
    <location>
        <begin position="346"/>
        <end position="380"/>
    </location>
</feature>
<dbReference type="Pfam" id="PF23419">
    <property type="entry name" value="WD40_RFWD3"/>
    <property type="match status" value="1"/>
</dbReference>
<dbReference type="PANTHER" id="PTHR16047">
    <property type="entry name" value="RFWD3 PROTEIN"/>
    <property type="match status" value="1"/>
</dbReference>
<dbReference type="GO" id="GO:0005737">
    <property type="term" value="C:cytoplasm"/>
    <property type="evidence" value="ECO:0007669"/>
    <property type="project" value="UniProtKB-SubCell"/>
</dbReference>
<feature type="compositionally biased region" description="Basic and acidic residues" evidence="19">
    <location>
        <begin position="152"/>
        <end position="166"/>
    </location>
</feature>
<dbReference type="InterPro" id="IPR001841">
    <property type="entry name" value="Znf_RING"/>
</dbReference>
<keyword evidence="22" id="KW-1185">Reference proteome</keyword>
<keyword evidence="9" id="KW-0479">Metal-binding</keyword>
<evidence type="ECO:0000256" key="1">
    <source>
        <dbReference type="ARBA" id="ARBA00000900"/>
    </source>
</evidence>
<comment type="catalytic activity">
    <reaction evidence="1">
        <text>S-ubiquitinyl-[E2 ubiquitin-conjugating enzyme]-L-cysteine + [acceptor protein]-L-lysine = [E2 ubiquitin-conjugating enzyme]-L-cysteine + N(6)-ubiquitinyl-[acceptor protein]-L-lysine.</text>
        <dbReference type="EC" id="2.3.2.27"/>
    </reaction>
</comment>
<feature type="region of interest" description="Disordered" evidence="19">
    <location>
        <begin position="19"/>
        <end position="250"/>
    </location>
</feature>
<dbReference type="SMART" id="SM00320">
    <property type="entry name" value="WD40"/>
    <property type="match status" value="3"/>
</dbReference>
<dbReference type="InterPro" id="IPR015943">
    <property type="entry name" value="WD40/YVTN_repeat-like_dom_sf"/>
</dbReference>
<keyword evidence="10" id="KW-0677">Repeat</keyword>
<dbReference type="SUPFAM" id="SSF50978">
    <property type="entry name" value="WD40 repeat-like"/>
    <property type="match status" value="1"/>
</dbReference>
<evidence type="ECO:0000256" key="5">
    <source>
        <dbReference type="ARBA" id="ARBA00012483"/>
    </source>
</evidence>
<dbReference type="InterPro" id="IPR036322">
    <property type="entry name" value="WD40_repeat_dom_sf"/>
</dbReference>
<feature type="compositionally biased region" description="Low complexity" evidence="19">
    <location>
        <begin position="28"/>
        <end position="39"/>
    </location>
</feature>
<dbReference type="InterPro" id="IPR037381">
    <property type="entry name" value="RFWD3"/>
</dbReference>
<evidence type="ECO:0000259" key="20">
    <source>
        <dbReference type="PROSITE" id="PS50089"/>
    </source>
</evidence>
<keyword evidence="16" id="KW-0539">Nucleus</keyword>
<gene>
    <name evidence="21" type="primary">Rfwd3</name>
    <name evidence="21" type="ORF">NYCGRA_R07829</name>
</gene>
<evidence type="ECO:0000256" key="19">
    <source>
        <dbReference type="SAM" id="MobiDB-lite"/>
    </source>
</evidence>
<keyword evidence="7" id="KW-0853">WD repeat</keyword>
<keyword evidence="11" id="KW-0227">DNA damage</keyword>
<keyword evidence="6" id="KW-0963">Cytoplasm</keyword>
<feature type="domain" description="RING-type" evidence="20">
    <location>
        <begin position="264"/>
        <end position="308"/>
    </location>
</feature>
<evidence type="ECO:0000256" key="8">
    <source>
        <dbReference type="ARBA" id="ARBA00022679"/>
    </source>
</evidence>
<evidence type="ECO:0000256" key="10">
    <source>
        <dbReference type="ARBA" id="ARBA00022737"/>
    </source>
</evidence>
<keyword evidence="18" id="KW-0175">Coiled coil</keyword>
<dbReference type="OrthoDB" id="5600418at2759"/>
<dbReference type="GO" id="GO:0061630">
    <property type="term" value="F:ubiquitin protein ligase activity"/>
    <property type="evidence" value="ECO:0007669"/>
    <property type="project" value="UniProtKB-EC"/>
</dbReference>
<dbReference type="GO" id="GO:0016605">
    <property type="term" value="C:PML body"/>
    <property type="evidence" value="ECO:0007669"/>
    <property type="project" value="UniProtKB-SubCell"/>
</dbReference>
<evidence type="ECO:0000256" key="4">
    <source>
        <dbReference type="ARBA" id="ARBA00004906"/>
    </source>
</evidence>
<keyword evidence="8" id="KW-0808">Transferase</keyword>
<evidence type="ECO:0000256" key="12">
    <source>
        <dbReference type="ARBA" id="ARBA00022771"/>
    </source>
</evidence>
<feature type="compositionally biased region" description="Basic residues" evidence="19">
    <location>
        <begin position="108"/>
        <end position="117"/>
    </location>
</feature>
<evidence type="ECO:0000313" key="21">
    <source>
        <dbReference type="EMBL" id="NXQ81023.1"/>
    </source>
</evidence>
<dbReference type="Gene3D" id="3.30.40.10">
    <property type="entry name" value="Zinc/RING finger domain, C3HC4 (zinc finger)"/>
    <property type="match status" value="1"/>
</dbReference>
<dbReference type="EC" id="2.3.2.27" evidence="5"/>
<evidence type="ECO:0000256" key="15">
    <source>
        <dbReference type="ARBA" id="ARBA00023204"/>
    </source>
</evidence>
<evidence type="ECO:0000256" key="2">
    <source>
        <dbReference type="ARBA" id="ARBA00004322"/>
    </source>
</evidence>
<dbReference type="EMBL" id="VWYG01004603">
    <property type="protein sequence ID" value="NXQ81023.1"/>
    <property type="molecule type" value="Genomic_DNA"/>
</dbReference>
<comment type="caution">
    <text evidence="21">The sequence shown here is derived from an EMBL/GenBank/DDBJ whole genome shotgun (WGS) entry which is preliminary data.</text>
</comment>
<dbReference type="GO" id="GO:0016567">
    <property type="term" value="P:protein ubiquitination"/>
    <property type="evidence" value="ECO:0007669"/>
    <property type="project" value="InterPro"/>
</dbReference>
<evidence type="ECO:0000256" key="17">
    <source>
        <dbReference type="PROSITE-ProRule" id="PRU00175"/>
    </source>
</evidence>
<proteinExistence type="predicted"/>
<dbReference type="PROSITE" id="PS50089">
    <property type="entry name" value="ZF_RING_2"/>
    <property type="match status" value="1"/>
</dbReference>